<dbReference type="Pfam" id="PF04542">
    <property type="entry name" value="Sigma70_r2"/>
    <property type="match status" value="1"/>
</dbReference>
<keyword evidence="5" id="KW-0804">Transcription</keyword>
<organism evidence="8">
    <name type="scientific">uncultured Segetibacter sp</name>
    <dbReference type="NCBI Taxonomy" id="481133"/>
    <lineage>
        <taxon>Bacteria</taxon>
        <taxon>Pseudomonadati</taxon>
        <taxon>Bacteroidota</taxon>
        <taxon>Chitinophagia</taxon>
        <taxon>Chitinophagales</taxon>
        <taxon>Chitinophagaceae</taxon>
        <taxon>Segetibacter</taxon>
        <taxon>environmental samples</taxon>
    </lineage>
</organism>
<reference evidence="8" key="1">
    <citation type="submission" date="2020-02" db="EMBL/GenBank/DDBJ databases">
        <authorList>
            <person name="Meier V. D."/>
        </authorList>
    </citation>
    <scope>NUCLEOTIDE SEQUENCE</scope>
    <source>
        <strain evidence="8">AVDCRST_MAG96</strain>
    </source>
</reference>
<dbReference type="InterPro" id="IPR039425">
    <property type="entry name" value="RNA_pol_sigma-70-like"/>
</dbReference>
<dbReference type="InterPro" id="IPR013325">
    <property type="entry name" value="RNA_pol_sigma_r2"/>
</dbReference>
<dbReference type="Pfam" id="PF08281">
    <property type="entry name" value="Sigma70_r4_2"/>
    <property type="match status" value="1"/>
</dbReference>
<dbReference type="PANTHER" id="PTHR43133:SF8">
    <property type="entry name" value="RNA POLYMERASE SIGMA FACTOR HI_1459-RELATED"/>
    <property type="match status" value="1"/>
</dbReference>
<dbReference type="PANTHER" id="PTHR43133">
    <property type="entry name" value="RNA POLYMERASE ECF-TYPE SIGMA FACTO"/>
    <property type="match status" value="1"/>
</dbReference>
<evidence type="ECO:0000256" key="5">
    <source>
        <dbReference type="ARBA" id="ARBA00023163"/>
    </source>
</evidence>
<accession>A0A6J4SXZ4</accession>
<dbReference type="CDD" id="cd06171">
    <property type="entry name" value="Sigma70_r4"/>
    <property type="match status" value="1"/>
</dbReference>
<evidence type="ECO:0000313" key="8">
    <source>
        <dbReference type="EMBL" id="CAA9508000.1"/>
    </source>
</evidence>
<dbReference type="SUPFAM" id="SSF88946">
    <property type="entry name" value="Sigma2 domain of RNA polymerase sigma factors"/>
    <property type="match status" value="1"/>
</dbReference>
<feature type="domain" description="RNA polymerase sigma factor 70 region 4 type 2" evidence="7">
    <location>
        <begin position="149"/>
        <end position="189"/>
    </location>
</feature>
<dbReference type="InterPro" id="IPR036388">
    <property type="entry name" value="WH-like_DNA-bd_sf"/>
</dbReference>
<evidence type="ECO:0000256" key="2">
    <source>
        <dbReference type="ARBA" id="ARBA00023015"/>
    </source>
</evidence>
<evidence type="ECO:0000256" key="4">
    <source>
        <dbReference type="ARBA" id="ARBA00023125"/>
    </source>
</evidence>
<evidence type="ECO:0000256" key="3">
    <source>
        <dbReference type="ARBA" id="ARBA00023082"/>
    </source>
</evidence>
<dbReference type="InterPro" id="IPR014284">
    <property type="entry name" value="RNA_pol_sigma-70_dom"/>
</dbReference>
<dbReference type="Gene3D" id="1.10.1740.10">
    <property type="match status" value="1"/>
</dbReference>
<dbReference type="AlphaFoldDB" id="A0A6J4SXZ4"/>
<feature type="domain" description="RNA polymerase sigma-70 region 2" evidence="6">
    <location>
        <begin position="45"/>
        <end position="107"/>
    </location>
</feature>
<gene>
    <name evidence="8" type="ORF">AVDCRST_MAG96-2316</name>
</gene>
<dbReference type="InterPro" id="IPR013249">
    <property type="entry name" value="RNA_pol_sigma70_r4_t2"/>
</dbReference>
<comment type="similarity">
    <text evidence="1">Belongs to the sigma-70 factor family. ECF subfamily.</text>
</comment>
<protein>
    <recommendedName>
        <fullName evidence="9">RNA polymerase ECF-type sigma factor</fullName>
    </recommendedName>
</protein>
<keyword evidence="3" id="KW-0731">Sigma factor</keyword>
<dbReference type="EMBL" id="CADCVN010000896">
    <property type="protein sequence ID" value="CAA9508000.1"/>
    <property type="molecule type" value="Genomic_DNA"/>
</dbReference>
<dbReference type="GO" id="GO:0003677">
    <property type="term" value="F:DNA binding"/>
    <property type="evidence" value="ECO:0007669"/>
    <property type="project" value="UniProtKB-KW"/>
</dbReference>
<dbReference type="GO" id="GO:0006352">
    <property type="term" value="P:DNA-templated transcription initiation"/>
    <property type="evidence" value="ECO:0007669"/>
    <property type="project" value="InterPro"/>
</dbReference>
<dbReference type="InterPro" id="IPR007627">
    <property type="entry name" value="RNA_pol_sigma70_r2"/>
</dbReference>
<dbReference type="SUPFAM" id="SSF88659">
    <property type="entry name" value="Sigma3 and sigma4 domains of RNA polymerase sigma factors"/>
    <property type="match status" value="1"/>
</dbReference>
<dbReference type="GO" id="GO:0016987">
    <property type="term" value="F:sigma factor activity"/>
    <property type="evidence" value="ECO:0007669"/>
    <property type="project" value="UniProtKB-KW"/>
</dbReference>
<evidence type="ECO:0000259" key="7">
    <source>
        <dbReference type="Pfam" id="PF08281"/>
    </source>
</evidence>
<dbReference type="NCBIfam" id="TIGR02937">
    <property type="entry name" value="sigma70-ECF"/>
    <property type="match status" value="1"/>
</dbReference>
<dbReference type="Gene3D" id="1.10.10.10">
    <property type="entry name" value="Winged helix-like DNA-binding domain superfamily/Winged helix DNA-binding domain"/>
    <property type="match status" value="1"/>
</dbReference>
<dbReference type="InterPro" id="IPR013324">
    <property type="entry name" value="RNA_pol_sigma_r3/r4-like"/>
</dbReference>
<evidence type="ECO:0000259" key="6">
    <source>
        <dbReference type="Pfam" id="PF04542"/>
    </source>
</evidence>
<keyword evidence="2" id="KW-0805">Transcription regulation</keyword>
<evidence type="ECO:0000256" key="1">
    <source>
        <dbReference type="ARBA" id="ARBA00010641"/>
    </source>
</evidence>
<sequence>MNDVNYSYFLKYYLFLSVFLIHMDDALTISSDMSAVKKQNITDIINTYSKRLMSFIRRRVARESDAEDILQDVFYQMLQTIKPIEEIGAWLFAVTRNKITDQQRRHKPDLFSDIYDKEEDEDGFDWKEILFDKNENPETEYLRSLFWEELNASLNELPAEQRDVFILNELEGVPFKEIAEQTGETVNTLLSRKRYAVLHLRNRLRVLHDELLNY</sequence>
<proteinExistence type="inferred from homology"/>
<evidence type="ECO:0008006" key="9">
    <source>
        <dbReference type="Google" id="ProtNLM"/>
    </source>
</evidence>
<name>A0A6J4SXZ4_9BACT</name>
<keyword evidence="4" id="KW-0238">DNA-binding</keyword>